<protein>
    <submittedName>
        <fullName evidence="3">Uncharacterized protein</fullName>
    </submittedName>
</protein>
<name>A0AAN6PL00_9PEZI</name>
<feature type="region of interest" description="Disordered" evidence="2">
    <location>
        <begin position="364"/>
        <end position="396"/>
    </location>
</feature>
<evidence type="ECO:0000313" key="4">
    <source>
        <dbReference type="Proteomes" id="UP001303115"/>
    </source>
</evidence>
<feature type="compositionally biased region" description="Low complexity" evidence="2">
    <location>
        <begin position="373"/>
        <end position="387"/>
    </location>
</feature>
<evidence type="ECO:0000256" key="1">
    <source>
        <dbReference type="SAM" id="Coils"/>
    </source>
</evidence>
<feature type="compositionally biased region" description="Low complexity" evidence="2">
    <location>
        <begin position="48"/>
        <end position="57"/>
    </location>
</feature>
<proteinExistence type="predicted"/>
<evidence type="ECO:0000313" key="3">
    <source>
        <dbReference type="EMBL" id="KAK4042737.1"/>
    </source>
</evidence>
<feature type="region of interest" description="Disordered" evidence="2">
    <location>
        <begin position="415"/>
        <end position="506"/>
    </location>
</feature>
<reference evidence="4" key="1">
    <citation type="journal article" date="2023" name="Mol. Phylogenet. Evol.">
        <title>Genome-scale phylogeny and comparative genomics of the fungal order Sordariales.</title>
        <authorList>
            <person name="Hensen N."/>
            <person name="Bonometti L."/>
            <person name="Westerberg I."/>
            <person name="Brannstrom I.O."/>
            <person name="Guillou S."/>
            <person name="Cros-Aarteil S."/>
            <person name="Calhoun S."/>
            <person name="Haridas S."/>
            <person name="Kuo A."/>
            <person name="Mondo S."/>
            <person name="Pangilinan J."/>
            <person name="Riley R."/>
            <person name="LaButti K."/>
            <person name="Andreopoulos B."/>
            <person name="Lipzen A."/>
            <person name="Chen C."/>
            <person name="Yan M."/>
            <person name="Daum C."/>
            <person name="Ng V."/>
            <person name="Clum A."/>
            <person name="Steindorff A."/>
            <person name="Ohm R.A."/>
            <person name="Martin F."/>
            <person name="Silar P."/>
            <person name="Natvig D.O."/>
            <person name="Lalanne C."/>
            <person name="Gautier V."/>
            <person name="Ament-Velasquez S.L."/>
            <person name="Kruys A."/>
            <person name="Hutchinson M.I."/>
            <person name="Powell A.J."/>
            <person name="Barry K."/>
            <person name="Miller A.N."/>
            <person name="Grigoriev I.V."/>
            <person name="Debuchy R."/>
            <person name="Gladieux P."/>
            <person name="Hiltunen Thoren M."/>
            <person name="Johannesson H."/>
        </authorList>
    </citation>
    <scope>NUCLEOTIDE SEQUENCE [LARGE SCALE GENOMIC DNA]</scope>
    <source>
        <strain evidence="4">CBS 284.82</strain>
    </source>
</reference>
<feature type="region of interest" description="Disordered" evidence="2">
    <location>
        <begin position="1"/>
        <end position="103"/>
    </location>
</feature>
<feature type="compositionally biased region" description="Polar residues" evidence="2">
    <location>
        <begin position="448"/>
        <end position="458"/>
    </location>
</feature>
<comment type="caution">
    <text evidence="3">The sequence shown here is derived from an EMBL/GenBank/DDBJ whole genome shotgun (WGS) entry which is preliminary data.</text>
</comment>
<organism evidence="3 4">
    <name type="scientific">Parachaetomium inaequale</name>
    <dbReference type="NCBI Taxonomy" id="2588326"/>
    <lineage>
        <taxon>Eukaryota</taxon>
        <taxon>Fungi</taxon>
        <taxon>Dikarya</taxon>
        <taxon>Ascomycota</taxon>
        <taxon>Pezizomycotina</taxon>
        <taxon>Sordariomycetes</taxon>
        <taxon>Sordariomycetidae</taxon>
        <taxon>Sordariales</taxon>
        <taxon>Chaetomiaceae</taxon>
        <taxon>Parachaetomium</taxon>
    </lineage>
</organism>
<feature type="compositionally biased region" description="Polar residues" evidence="2">
    <location>
        <begin position="63"/>
        <end position="83"/>
    </location>
</feature>
<feature type="compositionally biased region" description="Low complexity" evidence="2">
    <location>
        <begin position="463"/>
        <end position="479"/>
    </location>
</feature>
<dbReference type="SUPFAM" id="SSF57997">
    <property type="entry name" value="Tropomyosin"/>
    <property type="match status" value="1"/>
</dbReference>
<dbReference type="EMBL" id="MU854336">
    <property type="protein sequence ID" value="KAK4042737.1"/>
    <property type="molecule type" value="Genomic_DNA"/>
</dbReference>
<accession>A0AAN6PL00</accession>
<dbReference type="AlphaFoldDB" id="A0AAN6PL00"/>
<dbReference type="Proteomes" id="UP001303115">
    <property type="component" value="Unassembled WGS sequence"/>
</dbReference>
<keyword evidence="1" id="KW-0175">Coiled coil</keyword>
<sequence length="787" mass="87053">MAGARVDDGSPYSSDDESDIGCGGAPLYGWSPENRASRAEENAGFPFQTKSTTTQTDDSTDKNLSAESSSGDEQDPRTPSDQAIRTPEPVKPRRSFSKSTLRAAAQAFTHPTSAPVGGVLPALTLSAYPGPAAAAQHQPTLPLIVPVPVPTTQAQGHPPVPGSTTHSFISAMQAMNLNAAEDNLHPSQKTHRDETCKLQARVWGLRQGMYRQISIPQEFLTSFDYDVQELMNNTVKMNQAIDNLAGELKKALAEQERIRGLEATIRDLEGDLNDYKQRSQNAEKTLASIAGRSDEDMRTIQFLKEQLRQNEMARTILQEQVNGKRSLWLNVHNDPHERAAVLDTLARSSTPLSGQTFAMPGEQSYAASARAPGSVRSGSSHTSSVHSGFDRSSSVTPGNVNASSFHYGGAPHPGGSFGGGYPSPFQSIPHSHSGPAVYPTHPHHQRRMSNATATSGRSSVGYAASRHSGAPPSRPPSGLRRSRVTITTETGSPKERKRNTPRSLVRPDLEGSDCQAWAEEFQSLFALIYGFCASYFHELPVLDEEWMKHVRAEANGELWDYVCKICQTTQEPEQGEYALRLLKDRDSRPYLMQRLILQHILIFICSYEGWKDYSVDADEEMEKLDRDLKRIDPSKTYDRQLIINRRAQLVAEMTAGPNAAAFKNFKLTQHHQYLKTMVAPFLATRKAANVANEAFYDLFTITTTAWDLSAKMFGSRLTFQYVWNDAGVRFAAETHEPLDCNVDRLTLQHEHCRVRFCATPAVTVRNDQGMTIDAKNILKAGVLVMRY</sequence>
<keyword evidence="4" id="KW-1185">Reference proteome</keyword>
<feature type="coiled-coil region" evidence="1">
    <location>
        <begin position="227"/>
        <end position="320"/>
    </location>
</feature>
<evidence type="ECO:0000256" key="2">
    <source>
        <dbReference type="SAM" id="MobiDB-lite"/>
    </source>
</evidence>
<gene>
    <name evidence="3" type="ORF">C8A01DRAFT_13637</name>
</gene>